<reference evidence="1" key="2">
    <citation type="journal article" date="2015" name="Data Brief">
        <title>Shoot transcriptome of the giant reed, Arundo donax.</title>
        <authorList>
            <person name="Barrero R.A."/>
            <person name="Guerrero F.D."/>
            <person name="Moolhuijzen P."/>
            <person name="Goolsby J.A."/>
            <person name="Tidwell J."/>
            <person name="Bellgard S.E."/>
            <person name="Bellgard M.I."/>
        </authorList>
    </citation>
    <scope>NUCLEOTIDE SEQUENCE</scope>
    <source>
        <tissue evidence="1">Shoot tissue taken approximately 20 cm above the soil surface</tissue>
    </source>
</reference>
<evidence type="ECO:0000313" key="1">
    <source>
        <dbReference type="EMBL" id="JAE10855.1"/>
    </source>
</evidence>
<sequence>MPYDLVELISNIKLDKKTK</sequence>
<organism evidence="1">
    <name type="scientific">Arundo donax</name>
    <name type="common">Giant reed</name>
    <name type="synonym">Donax arundinaceus</name>
    <dbReference type="NCBI Taxonomy" id="35708"/>
    <lineage>
        <taxon>Eukaryota</taxon>
        <taxon>Viridiplantae</taxon>
        <taxon>Streptophyta</taxon>
        <taxon>Embryophyta</taxon>
        <taxon>Tracheophyta</taxon>
        <taxon>Spermatophyta</taxon>
        <taxon>Magnoliopsida</taxon>
        <taxon>Liliopsida</taxon>
        <taxon>Poales</taxon>
        <taxon>Poaceae</taxon>
        <taxon>PACMAD clade</taxon>
        <taxon>Arundinoideae</taxon>
        <taxon>Arundineae</taxon>
        <taxon>Arundo</taxon>
    </lineage>
</organism>
<name>A0A0A9FCT2_ARUDO</name>
<reference evidence="1" key="1">
    <citation type="submission" date="2014-09" db="EMBL/GenBank/DDBJ databases">
        <authorList>
            <person name="Magalhaes I.L.F."/>
            <person name="Oliveira U."/>
            <person name="Santos F.R."/>
            <person name="Vidigal T.H.D.A."/>
            <person name="Brescovit A.D."/>
            <person name="Santos A.J."/>
        </authorList>
    </citation>
    <scope>NUCLEOTIDE SEQUENCE</scope>
    <source>
        <tissue evidence="1">Shoot tissue taken approximately 20 cm above the soil surface</tissue>
    </source>
</reference>
<dbReference type="EMBL" id="GBRH01187041">
    <property type="protein sequence ID" value="JAE10855.1"/>
    <property type="molecule type" value="Transcribed_RNA"/>
</dbReference>
<accession>A0A0A9FCT2</accession>
<protein>
    <submittedName>
        <fullName evidence="1">Uncharacterized protein</fullName>
    </submittedName>
</protein>
<proteinExistence type="predicted"/>
<dbReference type="AlphaFoldDB" id="A0A0A9FCT2"/>